<reference evidence="5 6" key="1">
    <citation type="submission" date="2016-01" db="EMBL/GenBank/DDBJ databases">
        <title>The new phylogeny of the genus Mycobacterium.</title>
        <authorList>
            <person name="Tarcisio F."/>
            <person name="Conor M."/>
            <person name="Antonella G."/>
            <person name="Elisabetta G."/>
            <person name="Giulia F.S."/>
            <person name="Sara T."/>
            <person name="Anna F."/>
            <person name="Clotilde B."/>
            <person name="Roberto B."/>
            <person name="Veronica D.S."/>
            <person name="Fabio R."/>
            <person name="Monica P."/>
            <person name="Olivier J."/>
            <person name="Enrico T."/>
            <person name="Nicola S."/>
        </authorList>
    </citation>
    <scope>NUCLEOTIDE SEQUENCE [LARGE SCALE GENOMIC DNA]</scope>
    <source>
        <strain evidence="5 6">DSM 44616</strain>
    </source>
</reference>
<organism evidence="5 6">
    <name type="scientific">Mycobacterium saskatchewanense</name>
    <dbReference type="NCBI Taxonomy" id="220927"/>
    <lineage>
        <taxon>Bacteria</taxon>
        <taxon>Bacillati</taxon>
        <taxon>Actinomycetota</taxon>
        <taxon>Actinomycetes</taxon>
        <taxon>Mycobacteriales</taxon>
        <taxon>Mycobacteriaceae</taxon>
        <taxon>Mycobacterium</taxon>
        <taxon>Mycobacterium simiae complex</taxon>
    </lineage>
</organism>
<accession>A0AAJ3TXR4</accession>
<dbReference type="InterPro" id="IPR003540">
    <property type="entry name" value="ADP-ribosyltransferase"/>
</dbReference>
<dbReference type="SUPFAM" id="SSF56399">
    <property type="entry name" value="ADP-ribosylation"/>
    <property type="match status" value="1"/>
</dbReference>
<gene>
    <name evidence="5" type="ORF">AWC23_04825</name>
</gene>
<dbReference type="RefSeq" id="WP_085254029.1">
    <property type="nucleotide sequence ID" value="NZ_AP022573.1"/>
</dbReference>
<evidence type="ECO:0008006" key="7">
    <source>
        <dbReference type="Google" id="ProtNLM"/>
    </source>
</evidence>
<feature type="region of interest" description="Disordered" evidence="2">
    <location>
        <begin position="479"/>
        <end position="696"/>
    </location>
</feature>
<feature type="compositionally biased region" description="Pro residues" evidence="2">
    <location>
        <begin position="486"/>
        <end position="500"/>
    </location>
</feature>
<keyword evidence="1" id="KW-0175">Coiled coil</keyword>
<feature type="region of interest" description="Disordered" evidence="2">
    <location>
        <begin position="94"/>
        <end position="123"/>
    </location>
</feature>
<evidence type="ECO:0000256" key="2">
    <source>
        <dbReference type="SAM" id="MobiDB-lite"/>
    </source>
</evidence>
<feature type="coiled-coil region" evidence="1">
    <location>
        <begin position="212"/>
        <end position="239"/>
    </location>
</feature>
<proteinExistence type="predicted"/>
<dbReference type="Pfam" id="PF03496">
    <property type="entry name" value="ADPrib_exo_Tox"/>
    <property type="match status" value="1"/>
</dbReference>
<evidence type="ECO:0000313" key="6">
    <source>
        <dbReference type="Proteomes" id="UP000193387"/>
    </source>
</evidence>
<name>A0AAJ3TXR4_9MYCO</name>
<feature type="domain" description="Outer membrane channel protein CpnT-like N-terminal" evidence="4">
    <location>
        <begin position="123"/>
        <end position="227"/>
    </location>
</feature>
<protein>
    <recommendedName>
        <fullName evidence="7">ADP ribosyltransferase domain-containing protein</fullName>
    </recommendedName>
</protein>
<keyword evidence="6" id="KW-1185">Reference proteome</keyword>
<dbReference type="PROSITE" id="PS51996">
    <property type="entry name" value="TR_MART"/>
    <property type="match status" value="1"/>
</dbReference>
<dbReference type="InterPro" id="IPR057746">
    <property type="entry name" value="CpnT-like_N"/>
</dbReference>
<sequence length="838" mass="85871">MVPLVVDPEALFAAGSAVVAAGGGLAANLTILAAGMSAHTGLDVAGVVFGLGYQEAAGSLLKAAAAAINACRSCGVTIQQGAVNYSNAEAASTLGGGSGELQPPDEPAKVTAPGPPGTLGPGKPPPSLWAVVQSFLDDVWPDGDVAALRSAAARWRNFGTAISGMQAALAASKSLFDSQHLPEGGLIDDALSQISVLMTNIGEACKKLAASLEDFAREVGNAQNAIRDLLDQLESLTDLVHDVVLIVEGDALDEVERIAADIGGVQHNLGRQAQAFEQGIKVLTQLGDGLVVKLEKYTRRQLTHFLGDEVGNPVATVFDAVVNANEGSLKGALGMVQGMAATDPRRFLLDPEGAATTWKGMFRGGLADIALHPKEGIEANRQNWRALLHLDDWSTARPGLGLGENLFDVASLFIPGIGEAGAVTDGTSAAARGADAAADAAERAGGSAADGLQGLAAARGPLGEIAKSATGLTQGLDGLAGKLPKIEPPGGRPAHFPPGKAPESPMGPTARSPESGPPHGAPKIGRPDEPSALGDSPSAEPKGSNHAQRGLHGPTPVEDPVDAAAEHGAHAPISATVPSEQLPDRVSVSPRDAPAEPSPVEAHSSQPAPAPSTAQIRTPEPDLPTSEAGANGLGNGRSPGGGPHELAPHQGEPHEPGDGDPGDGGHGASAAPGESSETGVHPGSSADPTPNDVAALADYTGTGYEDLNDALRRDVLDASQRSRVEALNDALGKFPPYEGPVVRGTDLPPEILAHYQPGEYIIEKGFLSTTTDPDVLQSDAFIGNVEFRIISCTGRDVAAFSIVPEEREVLFPSHTRFFVLSKTIDPMTNRTIIEMIEE</sequence>
<dbReference type="Proteomes" id="UP000193387">
    <property type="component" value="Unassembled WGS sequence"/>
</dbReference>
<dbReference type="Pfam" id="PF25547">
    <property type="entry name" value="WXG100_2"/>
    <property type="match status" value="1"/>
</dbReference>
<evidence type="ECO:0000256" key="1">
    <source>
        <dbReference type="SAM" id="Coils"/>
    </source>
</evidence>
<feature type="domain" description="ADP ribosyltransferase" evidence="3">
    <location>
        <begin position="687"/>
        <end position="831"/>
    </location>
</feature>
<dbReference type="EMBL" id="LQPR01000008">
    <property type="protein sequence ID" value="ORW74395.1"/>
    <property type="molecule type" value="Genomic_DNA"/>
</dbReference>
<comment type="caution">
    <text evidence="5">The sequence shown here is derived from an EMBL/GenBank/DDBJ whole genome shotgun (WGS) entry which is preliminary data.</text>
</comment>
<feature type="compositionally biased region" description="Polar residues" evidence="2">
    <location>
        <begin position="603"/>
        <end position="616"/>
    </location>
</feature>
<evidence type="ECO:0000259" key="4">
    <source>
        <dbReference type="Pfam" id="PF25547"/>
    </source>
</evidence>
<evidence type="ECO:0000313" key="5">
    <source>
        <dbReference type="EMBL" id="ORW74395.1"/>
    </source>
</evidence>
<dbReference type="Gene3D" id="3.90.176.10">
    <property type="entry name" value="Toxin ADP-ribosyltransferase, Chain A, domain 1"/>
    <property type="match status" value="1"/>
</dbReference>
<feature type="compositionally biased region" description="Gly residues" evidence="2">
    <location>
        <begin position="631"/>
        <end position="643"/>
    </location>
</feature>
<dbReference type="AlphaFoldDB" id="A0AAJ3TXR4"/>
<dbReference type="GO" id="GO:0005576">
    <property type="term" value="C:extracellular region"/>
    <property type="evidence" value="ECO:0007669"/>
    <property type="project" value="InterPro"/>
</dbReference>
<evidence type="ECO:0000259" key="3">
    <source>
        <dbReference type="Pfam" id="PF03496"/>
    </source>
</evidence>
<feature type="compositionally biased region" description="Pro residues" evidence="2">
    <location>
        <begin position="113"/>
        <end position="123"/>
    </location>
</feature>